<evidence type="ECO:0000313" key="2">
    <source>
        <dbReference type="EMBL" id="CAK65557.1"/>
    </source>
</evidence>
<dbReference type="HOGENOM" id="CLU_1499091_0_0_1"/>
<gene>
    <name evidence="2" type="ORF">GSPATT00035037001</name>
</gene>
<keyword evidence="1" id="KW-0472">Membrane</keyword>
<evidence type="ECO:0000256" key="1">
    <source>
        <dbReference type="SAM" id="Phobius"/>
    </source>
</evidence>
<sequence length="180" mass="20520">MPSALRFGINSRYGDRLFEDQFSLSRAIAIFGSGGFGLLTLFLILLCHFNPKGKVQNELHIIIGFYLFCGLFTCCSITAELVNGVQSIYLVDLVVLKISNVFLDVLIYPFVKFGEVKLENKMEHFQNCNERQVESGGIQTKESQSELDSALKIRGEKRNVARKEEEPVTNRWIRCLLEIY</sequence>
<keyword evidence="1" id="KW-1133">Transmembrane helix</keyword>
<dbReference type="Proteomes" id="UP000000600">
    <property type="component" value="Unassembled WGS sequence"/>
</dbReference>
<accession>A0C440</accession>
<evidence type="ECO:0000313" key="3">
    <source>
        <dbReference type="Proteomes" id="UP000000600"/>
    </source>
</evidence>
<dbReference type="RefSeq" id="XP_001432954.1">
    <property type="nucleotide sequence ID" value="XM_001432917.1"/>
</dbReference>
<feature type="transmembrane region" description="Helical" evidence="1">
    <location>
        <begin position="27"/>
        <end position="47"/>
    </location>
</feature>
<dbReference type="AlphaFoldDB" id="A0C440"/>
<reference evidence="2 3" key="1">
    <citation type="journal article" date="2006" name="Nature">
        <title>Global trends of whole-genome duplications revealed by the ciliate Paramecium tetraurelia.</title>
        <authorList>
            <consortium name="Genoscope"/>
            <person name="Aury J.-M."/>
            <person name="Jaillon O."/>
            <person name="Duret L."/>
            <person name="Noel B."/>
            <person name="Jubin C."/>
            <person name="Porcel B.M."/>
            <person name="Segurens B."/>
            <person name="Daubin V."/>
            <person name="Anthouard V."/>
            <person name="Aiach N."/>
            <person name="Arnaiz O."/>
            <person name="Billaut A."/>
            <person name="Beisson J."/>
            <person name="Blanc I."/>
            <person name="Bouhouche K."/>
            <person name="Camara F."/>
            <person name="Duharcourt S."/>
            <person name="Guigo R."/>
            <person name="Gogendeau D."/>
            <person name="Katinka M."/>
            <person name="Keller A.-M."/>
            <person name="Kissmehl R."/>
            <person name="Klotz C."/>
            <person name="Koll F."/>
            <person name="Le Moue A."/>
            <person name="Lepere C."/>
            <person name="Malinsky S."/>
            <person name="Nowacki M."/>
            <person name="Nowak J.K."/>
            <person name="Plattner H."/>
            <person name="Poulain J."/>
            <person name="Ruiz F."/>
            <person name="Serrano V."/>
            <person name="Zagulski M."/>
            <person name="Dessen P."/>
            <person name="Betermier M."/>
            <person name="Weissenbach J."/>
            <person name="Scarpelli C."/>
            <person name="Schachter V."/>
            <person name="Sperling L."/>
            <person name="Meyer E."/>
            <person name="Cohen J."/>
            <person name="Wincker P."/>
        </authorList>
    </citation>
    <scope>NUCLEOTIDE SEQUENCE [LARGE SCALE GENOMIC DNA]</scope>
    <source>
        <strain evidence="2 3">Stock d4-2</strain>
    </source>
</reference>
<name>A0C440_PARTE</name>
<dbReference type="EMBL" id="CT868039">
    <property type="protein sequence ID" value="CAK65557.1"/>
    <property type="molecule type" value="Genomic_DNA"/>
</dbReference>
<proteinExistence type="predicted"/>
<protein>
    <submittedName>
        <fullName evidence="2">Uncharacterized protein</fullName>
    </submittedName>
</protein>
<organism evidence="2 3">
    <name type="scientific">Paramecium tetraurelia</name>
    <dbReference type="NCBI Taxonomy" id="5888"/>
    <lineage>
        <taxon>Eukaryota</taxon>
        <taxon>Sar</taxon>
        <taxon>Alveolata</taxon>
        <taxon>Ciliophora</taxon>
        <taxon>Intramacronucleata</taxon>
        <taxon>Oligohymenophorea</taxon>
        <taxon>Peniculida</taxon>
        <taxon>Parameciidae</taxon>
        <taxon>Paramecium</taxon>
    </lineage>
</organism>
<dbReference type="InParanoid" id="A0C440"/>
<dbReference type="GeneID" id="5018739"/>
<feature type="transmembrane region" description="Helical" evidence="1">
    <location>
        <begin position="59"/>
        <end position="82"/>
    </location>
</feature>
<dbReference type="KEGG" id="ptm:GSPATT00035037001"/>
<keyword evidence="1" id="KW-0812">Transmembrane</keyword>
<keyword evidence="3" id="KW-1185">Reference proteome</keyword>
<dbReference type="OrthoDB" id="10386447at2759"/>
<feature type="transmembrane region" description="Helical" evidence="1">
    <location>
        <begin position="88"/>
        <end position="111"/>
    </location>
</feature>